<gene>
    <name evidence="13" type="ORF">SISSUDRAFT_404923</name>
</gene>
<feature type="domain" description="C3H1-type" evidence="11">
    <location>
        <begin position="148"/>
        <end position="170"/>
    </location>
</feature>
<evidence type="ECO:0000256" key="5">
    <source>
        <dbReference type="ARBA" id="ARBA00022737"/>
    </source>
</evidence>
<dbReference type="SUPFAM" id="SSF90229">
    <property type="entry name" value="CCCH zinc finger"/>
    <property type="match status" value="4"/>
</dbReference>
<evidence type="ECO:0000256" key="2">
    <source>
        <dbReference type="ARBA" id="ARBA00012251"/>
    </source>
</evidence>
<proteinExistence type="predicted"/>
<evidence type="ECO:0000256" key="1">
    <source>
        <dbReference type="ARBA" id="ARBA00001798"/>
    </source>
</evidence>
<dbReference type="Gene3D" id="1.20.120.1750">
    <property type="match status" value="1"/>
</dbReference>
<dbReference type="AlphaFoldDB" id="A0A165YS07"/>
<keyword evidence="4 9" id="KW-0479">Metal-binding</keyword>
<dbReference type="InterPro" id="IPR001841">
    <property type="entry name" value="Znf_RING"/>
</dbReference>
<evidence type="ECO:0000256" key="9">
    <source>
        <dbReference type="PROSITE-ProRule" id="PRU00723"/>
    </source>
</evidence>
<dbReference type="GO" id="GO:0008270">
    <property type="term" value="F:zinc ion binding"/>
    <property type="evidence" value="ECO:0007669"/>
    <property type="project" value="UniProtKB-KW"/>
</dbReference>
<dbReference type="PROSITE" id="PS50089">
    <property type="entry name" value="ZF_RING_2"/>
    <property type="match status" value="1"/>
</dbReference>
<evidence type="ECO:0000313" key="14">
    <source>
        <dbReference type="Proteomes" id="UP000076798"/>
    </source>
</evidence>
<dbReference type="Pfam" id="PF01485">
    <property type="entry name" value="IBR"/>
    <property type="match status" value="1"/>
</dbReference>
<dbReference type="PANTHER" id="PTHR11685">
    <property type="entry name" value="RBR FAMILY RING FINGER AND IBR DOMAIN-CONTAINING"/>
    <property type="match status" value="1"/>
</dbReference>
<dbReference type="SUPFAM" id="SSF57850">
    <property type="entry name" value="RING/U-box"/>
    <property type="match status" value="2"/>
</dbReference>
<dbReference type="InterPro" id="IPR002867">
    <property type="entry name" value="IBR_dom"/>
</dbReference>
<dbReference type="GO" id="GO:0061630">
    <property type="term" value="F:ubiquitin protein ligase activity"/>
    <property type="evidence" value="ECO:0007669"/>
    <property type="project" value="UniProtKB-EC"/>
</dbReference>
<evidence type="ECO:0000256" key="7">
    <source>
        <dbReference type="ARBA" id="ARBA00022786"/>
    </source>
</evidence>
<comment type="catalytic activity">
    <reaction evidence="1">
        <text>[E2 ubiquitin-conjugating enzyme]-S-ubiquitinyl-L-cysteine + [acceptor protein]-L-lysine = [E2 ubiquitin-conjugating enzyme]-L-cysteine + [acceptor protein]-N(6)-ubiquitinyl-L-lysine.</text>
        <dbReference type="EC" id="2.3.2.31"/>
    </reaction>
</comment>
<dbReference type="SUPFAM" id="SSF54928">
    <property type="entry name" value="RNA-binding domain, RBD"/>
    <property type="match status" value="1"/>
</dbReference>
<dbReference type="InterPro" id="IPR044066">
    <property type="entry name" value="TRIAD_supradom"/>
</dbReference>
<dbReference type="SMART" id="SM00184">
    <property type="entry name" value="RING"/>
    <property type="match status" value="1"/>
</dbReference>
<evidence type="ECO:0000259" key="10">
    <source>
        <dbReference type="PROSITE" id="PS50089"/>
    </source>
</evidence>
<dbReference type="EC" id="2.3.2.31" evidence="2"/>
<keyword evidence="8 9" id="KW-0862">Zinc</keyword>
<evidence type="ECO:0000256" key="3">
    <source>
        <dbReference type="ARBA" id="ARBA00022679"/>
    </source>
</evidence>
<dbReference type="Proteomes" id="UP000076798">
    <property type="component" value="Unassembled WGS sequence"/>
</dbReference>
<dbReference type="OrthoDB" id="1431934at2759"/>
<keyword evidence="3" id="KW-0808">Transferase</keyword>
<dbReference type="GO" id="GO:0016567">
    <property type="term" value="P:protein ubiquitination"/>
    <property type="evidence" value="ECO:0007669"/>
    <property type="project" value="InterPro"/>
</dbReference>
<evidence type="ECO:0000259" key="11">
    <source>
        <dbReference type="PROSITE" id="PS50103"/>
    </source>
</evidence>
<dbReference type="PROSITE" id="PS51873">
    <property type="entry name" value="TRIAD"/>
    <property type="match status" value="1"/>
</dbReference>
<dbReference type="InterPro" id="IPR000571">
    <property type="entry name" value="Znf_CCCH"/>
</dbReference>
<name>A0A165YS07_9AGAM</name>
<evidence type="ECO:0000256" key="6">
    <source>
        <dbReference type="ARBA" id="ARBA00022771"/>
    </source>
</evidence>
<feature type="domain" description="C3H1-type" evidence="11">
    <location>
        <begin position="2"/>
        <end position="29"/>
    </location>
</feature>
<protein>
    <recommendedName>
        <fullName evidence="2">RBR-type E3 ubiquitin transferase</fullName>
        <ecNumber evidence="2">2.3.2.31</ecNumber>
    </recommendedName>
</protein>
<feature type="zinc finger region" description="C3H1-type" evidence="9">
    <location>
        <begin position="47"/>
        <end position="74"/>
    </location>
</feature>
<dbReference type="Gene3D" id="3.30.40.10">
    <property type="entry name" value="Zinc/RING finger domain, C3HC4 (zinc finger)"/>
    <property type="match status" value="1"/>
</dbReference>
<feature type="zinc finger region" description="C3H1-type" evidence="9">
    <location>
        <begin position="148"/>
        <end position="170"/>
    </location>
</feature>
<keyword evidence="5" id="KW-0677">Repeat</keyword>
<feature type="domain" description="C3H1-type" evidence="11">
    <location>
        <begin position="92"/>
        <end position="119"/>
    </location>
</feature>
<accession>A0A165YS07</accession>
<feature type="domain" description="C3H1-type" evidence="11">
    <location>
        <begin position="47"/>
        <end position="74"/>
    </location>
</feature>
<dbReference type="Pfam" id="PF26200">
    <property type="entry name" value="Rcat_RNF216"/>
    <property type="match status" value="1"/>
</dbReference>
<dbReference type="InterPro" id="IPR031127">
    <property type="entry name" value="E3_UB_ligase_RBR"/>
</dbReference>
<dbReference type="GO" id="GO:0003676">
    <property type="term" value="F:nucleic acid binding"/>
    <property type="evidence" value="ECO:0007669"/>
    <property type="project" value="InterPro"/>
</dbReference>
<keyword evidence="7" id="KW-0833">Ubl conjugation pathway</keyword>
<dbReference type="InterPro" id="IPR036855">
    <property type="entry name" value="Znf_CCCH_sf"/>
</dbReference>
<evidence type="ECO:0000313" key="13">
    <source>
        <dbReference type="EMBL" id="KZT33542.1"/>
    </source>
</evidence>
<keyword evidence="6 9" id="KW-0863">Zinc-finger</keyword>
<feature type="domain" description="RING-type" evidence="12">
    <location>
        <begin position="706"/>
        <end position="919"/>
    </location>
</feature>
<dbReference type="InterPro" id="IPR018957">
    <property type="entry name" value="Znf_C3HC4_RING-type"/>
</dbReference>
<dbReference type="Pfam" id="PF14608">
    <property type="entry name" value="zf-CCCH_2"/>
    <property type="match status" value="4"/>
</dbReference>
<sequence>MSRLPTVCIFWQQGRCTKGQQCPYIHDTVQAATGVKSVPIAKTTESPVKTVVCKYFLQDRCTYGSSCLMLHPTDARIRVSSELSVAHPATSKQSARPCAFFQRGACTKGSSCGFSHAISVGGPEATATASLPVKALRGVDVRTKAALPCKFFPRGECMLGDKCSFLHPTSAPTPDQSSMLTPVSSVLQGKTSAESQPQERRVSIKTDSDVMAVAPVEHKTDKSIIEKDFMGARVTFGPGLQITRIITASESSRVNITNLPSEISQQDRITMLSRFGQLLYVSSPAPNLIVASYVHPDSAARVVQELPRLDWDTYSSKPTAALSISSVAGTSATLQSSKVKISWFRPTSMIWAHYNTIHEAKDAAKRLDGRVFDGNKISATFQTPSLRQKTSFSVAIKGVTLSDPIRLQKFCLASSVSVGRASYELDDAVDALREKLSSFGYLHSLDIMPLKDSDAKVKAFAHFLSPDAAVQAGQLNKASQRFLGGGPIFIQIIHSLKYIIAARKFTFLKSAIDRLSVGNVSQNYKIRYYETDKDGFQVDPVTVRVYGDAPQALSHVKAKLEKLVAGTIVLGDNGFRLWDDVFSTQEGDKIADVILQKSQTLVLVDRRERCLRLYGDEARCDNARNLLLQTLKTIEAERHVLTLDRSSFRKVIVGGLREKAATEALALSFDILARTVTVHGTHRDVDAVSKIVAVLLDAAEVVQPALAEDCPVCFCEPEDPVILSCRHAYCRQCFQRLVQSADGSRSFPLRCIVDSEGDKQCQAMISFDKIREILSPEEEDRLFRSAFLAHVAQYSKTYRFCPTADCPCIYRPTEEEDHAIRCPSCLALICTSCHTEHEGLSCAEYREQTSGYAEANRKWRLEHDVRPCPKCGMEMEKNGGCNHMTCLCGAHICWICMKADFSEGVYEHISRAHAGKLYA</sequence>
<evidence type="ECO:0000259" key="12">
    <source>
        <dbReference type="PROSITE" id="PS51873"/>
    </source>
</evidence>
<dbReference type="Gene3D" id="4.10.1000.10">
    <property type="entry name" value="Zinc finger, CCCH-type"/>
    <property type="match status" value="1"/>
</dbReference>
<reference evidence="13 14" key="1">
    <citation type="journal article" date="2016" name="Mol. Biol. Evol.">
        <title>Comparative Genomics of Early-Diverging Mushroom-Forming Fungi Provides Insights into the Origins of Lignocellulose Decay Capabilities.</title>
        <authorList>
            <person name="Nagy L.G."/>
            <person name="Riley R."/>
            <person name="Tritt A."/>
            <person name="Adam C."/>
            <person name="Daum C."/>
            <person name="Floudas D."/>
            <person name="Sun H."/>
            <person name="Yadav J.S."/>
            <person name="Pangilinan J."/>
            <person name="Larsson K.H."/>
            <person name="Matsuura K."/>
            <person name="Barry K."/>
            <person name="Labutti K."/>
            <person name="Kuo R."/>
            <person name="Ohm R.A."/>
            <person name="Bhattacharya S.S."/>
            <person name="Shirouzu T."/>
            <person name="Yoshinaga Y."/>
            <person name="Martin F.M."/>
            <person name="Grigoriev I.V."/>
            <person name="Hibbett D.S."/>
        </authorList>
    </citation>
    <scope>NUCLEOTIDE SEQUENCE [LARGE SCALE GENOMIC DNA]</scope>
    <source>
        <strain evidence="13 14">HHB10207 ss-3</strain>
    </source>
</reference>
<evidence type="ECO:0000256" key="8">
    <source>
        <dbReference type="ARBA" id="ARBA00022833"/>
    </source>
</evidence>
<feature type="domain" description="RING-type" evidence="10">
    <location>
        <begin position="710"/>
        <end position="755"/>
    </location>
</feature>
<dbReference type="PROSITE" id="PS50103">
    <property type="entry name" value="ZF_C3H1"/>
    <property type="match status" value="4"/>
</dbReference>
<dbReference type="EMBL" id="KV428234">
    <property type="protein sequence ID" value="KZT33542.1"/>
    <property type="molecule type" value="Genomic_DNA"/>
</dbReference>
<dbReference type="SMART" id="SM00356">
    <property type="entry name" value="ZnF_C3H1"/>
    <property type="match status" value="4"/>
</dbReference>
<dbReference type="InterPro" id="IPR035979">
    <property type="entry name" value="RBD_domain_sf"/>
</dbReference>
<evidence type="ECO:0000256" key="4">
    <source>
        <dbReference type="ARBA" id="ARBA00022723"/>
    </source>
</evidence>
<dbReference type="Gene3D" id="3.30.1370.210">
    <property type="match status" value="1"/>
</dbReference>
<keyword evidence="14" id="KW-1185">Reference proteome</keyword>
<dbReference type="InterPro" id="IPR013083">
    <property type="entry name" value="Znf_RING/FYVE/PHD"/>
</dbReference>
<dbReference type="STRING" id="1314776.A0A165YS07"/>
<dbReference type="Pfam" id="PF00097">
    <property type="entry name" value="zf-C3HC4"/>
    <property type="match status" value="1"/>
</dbReference>
<feature type="zinc finger region" description="C3H1-type" evidence="9">
    <location>
        <begin position="92"/>
        <end position="119"/>
    </location>
</feature>
<dbReference type="CDD" id="cd20335">
    <property type="entry name" value="BRcat_RBR"/>
    <property type="match status" value="1"/>
</dbReference>
<dbReference type="CDD" id="cd16449">
    <property type="entry name" value="RING-HC"/>
    <property type="match status" value="1"/>
</dbReference>
<feature type="zinc finger region" description="C3H1-type" evidence="9">
    <location>
        <begin position="2"/>
        <end position="29"/>
    </location>
</feature>
<organism evidence="13 14">
    <name type="scientific">Sistotremastrum suecicum HHB10207 ss-3</name>
    <dbReference type="NCBI Taxonomy" id="1314776"/>
    <lineage>
        <taxon>Eukaryota</taxon>
        <taxon>Fungi</taxon>
        <taxon>Dikarya</taxon>
        <taxon>Basidiomycota</taxon>
        <taxon>Agaricomycotina</taxon>
        <taxon>Agaricomycetes</taxon>
        <taxon>Sistotremastrales</taxon>
        <taxon>Sistotremastraceae</taxon>
        <taxon>Sistotremastrum</taxon>
    </lineage>
</organism>